<dbReference type="InterPro" id="IPR019510">
    <property type="entry name" value="AKAP7-like_phosphoesterase"/>
</dbReference>
<dbReference type="InterPro" id="IPR009097">
    <property type="entry name" value="Cyclic_Pdiesterase"/>
</dbReference>
<evidence type="ECO:0000259" key="2">
    <source>
        <dbReference type="SMART" id="SM00322"/>
    </source>
</evidence>
<dbReference type="SMART" id="SM00322">
    <property type="entry name" value="KH"/>
    <property type="match status" value="1"/>
</dbReference>
<dbReference type="InterPro" id="IPR004087">
    <property type="entry name" value="KH_dom"/>
</dbReference>
<organism evidence="3 4">
    <name type="scientific">Saponaria officinalis</name>
    <name type="common">Common soapwort</name>
    <name type="synonym">Lychnis saponaria</name>
    <dbReference type="NCBI Taxonomy" id="3572"/>
    <lineage>
        <taxon>Eukaryota</taxon>
        <taxon>Viridiplantae</taxon>
        <taxon>Streptophyta</taxon>
        <taxon>Embryophyta</taxon>
        <taxon>Tracheophyta</taxon>
        <taxon>Spermatophyta</taxon>
        <taxon>Magnoliopsida</taxon>
        <taxon>eudicotyledons</taxon>
        <taxon>Gunneridae</taxon>
        <taxon>Pentapetalae</taxon>
        <taxon>Caryophyllales</taxon>
        <taxon>Caryophyllaceae</taxon>
        <taxon>Caryophylleae</taxon>
        <taxon>Saponaria</taxon>
    </lineage>
</organism>
<gene>
    <name evidence="3" type="ORF">RND81_09G113100</name>
</gene>
<feature type="region of interest" description="Disordered" evidence="1">
    <location>
        <begin position="265"/>
        <end position="287"/>
    </location>
</feature>
<evidence type="ECO:0000313" key="3">
    <source>
        <dbReference type="EMBL" id="KAK9690220.1"/>
    </source>
</evidence>
<dbReference type="PANTHER" id="PTHR13360:SF1">
    <property type="entry name" value="ACTIVATING SIGNAL COINTEGRATOR 1 COMPLEX SUBUNIT 1"/>
    <property type="match status" value="1"/>
</dbReference>
<feature type="domain" description="K Homology" evidence="2">
    <location>
        <begin position="156"/>
        <end position="223"/>
    </location>
</feature>
<dbReference type="Gene3D" id="3.90.1140.10">
    <property type="entry name" value="Cyclic phosphodiesterase"/>
    <property type="match status" value="1"/>
</dbReference>
<feature type="region of interest" description="Disordered" evidence="1">
    <location>
        <begin position="518"/>
        <end position="539"/>
    </location>
</feature>
<sequence length="539" mass="59976">MNVSTFRLVFRSLRVGQSSNSYVILNRTKQLQGYRCYHGINRVSKEAVQKGGFCPMDWNRKRKTGTAVWRQVSTQSSPNKECSMEDVVTEGANIASVDQGKCKIDEVAAMVASPNSTPLNDVQKDSKDMFRESSTASIEQNIAEVQDAGKTNISKEKHSVSVEVGTPVMRFIKGKDGSTLKVLEDMGVEIILPKYKKGDSIVIKGDSMDDITKASQKIQSIIDEAAKSPELAYSYFISLPLAIHPEFVDKVTKFQSSILGHGDRKDINTSMDDNSRASASEDAGNVNQPENDLAVAVELKVEDDVNRVKVGIHNIPTVSYAPKATKSTTLHDLRIDESIFLKPQRLHLTVLMLKLWNKQRILAATDVLQGICSEVNDVLDNRPLFVRLKGLDLMRGTKAKAKVLYAPIEEVGDEGRLTRACQIITDAYVKAGLVLEADAQQKLKLHATLMNTTFRQRKRKVKRVDNSFDATGIFTQFGSEEWGEYHIREAHLSQRFVYDDNGYYHCCASIPFPDNTQVHKSSTEPSQADLEVAPIAENA</sequence>
<dbReference type="InterPro" id="IPR009210">
    <property type="entry name" value="ASCC1"/>
</dbReference>
<evidence type="ECO:0000256" key="1">
    <source>
        <dbReference type="SAM" id="MobiDB-lite"/>
    </source>
</evidence>
<dbReference type="GO" id="GO:0005634">
    <property type="term" value="C:nucleus"/>
    <property type="evidence" value="ECO:0007669"/>
    <property type="project" value="TreeGrafter"/>
</dbReference>
<protein>
    <recommendedName>
        <fullName evidence="2">K Homology domain-containing protein</fullName>
    </recommendedName>
</protein>
<name>A0AAW1IKF2_SAPOF</name>
<dbReference type="GO" id="GO:0006307">
    <property type="term" value="P:DNA alkylation repair"/>
    <property type="evidence" value="ECO:0007669"/>
    <property type="project" value="InterPro"/>
</dbReference>
<dbReference type="Pfam" id="PF10469">
    <property type="entry name" value="AKAP7_NLS"/>
    <property type="match status" value="1"/>
</dbReference>
<dbReference type="SUPFAM" id="SSF54791">
    <property type="entry name" value="Eukaryotic type KH-domain (KH-domain type I)"/>
    <property type="match status" value="1"/>
</dbReference>
<dbReference type="GO" id="GO:0006355">
    <property type="term" value="P:regulation of DNA-templated transcription"/>
    <property type="evidence" value="ECO:0007669"/>
    <property type="project" value="TreeGrafter"/>
</dbReference>
<reference evidence="3" key="1">
    <citation type="submission" date="2024-03" db="EMBL/GenBank/DDBJ databases">
        <title>WGS assembly of Saponaria officinalis var. Norfolk2.</title>
        <authorList>
            <person name="Jenkins J."/>
            <person name="Shu S."/>
            <person name="Grimwood J."/>
            <person name="Barry K."/>
            <person name="Goodstein D."/>
            <person name="Schmutz J."/>
            <person name="Leebens-Mack J."/>
            <person name="Osbourn A."/>
        </authorList>
    </citation>
    <scope>NUCLEOTIDE SEQUENCE [LARGE SCALE GENOMIC DNA]</scope>
    <source>
        <strain evidence="3">JIC</strain>
    </source>
</reference>
<dbReference type="GO" id="GO:0003723">
    <property type="term" value="F:RNA binding"/>
    <property type="evidence" value="ECO:0007669"/>
    <property type="project" value="InterPro"/>
</dbReference>
<accession>A0AAW1IKF2</accession>
<proteinExistence type="predicted"/>
<comment type="caution">
    <text evidence="3">The sequence shown here is derived from an EMBL/GenBank/DDBJ whole genome shotgun (WGS) entry which is preliminary data.</text>
</comment>
<dbReference type="Gene3D" id="3.30.1370.10">
    <property type="entry name" value="K Homology domain, type 1"/>
    <property type="match status" value="1"/>
</dbReference>
<dbReference type="Proteomes" id="UP001443914">
    <property type="component" value="Unassembled WGS sequence"/>
</dbReference>
<keyword evidence="4" id="KW-1185">Reference proteome</keyword>
<evidence type="ECO:0000313" key="4">
    <source>
        <dbReference type="Proteomes" id="UP001443914"/>
    </source>
</evidence>
<dbReference type="SUPFAM" id="SSF55144">
    <property type="entry name" value="LigT-like"/>
    <property type="match status" value="1"/>
</dbReference>
<dbReference type="EMBL" id="JBDFQZ010000009">
    <property type="protein sequence ID" value="KAK9690220.1"/>
    <property type="molecule type" value="Genomic_DNA"/>
</dbReference>
<dbReference type="InterPro" id="IPR036612">
    <property type="entry name" value="KH_dom_type_1_sf"/>
</dbReference>
<dbReference type="PANTHER" id="PTHR13360">
    <property type="entry name" value="ACTIVATING SIGNAL COINTEGRATOR 1 COMPLEX SUBUNIT 1"/>
    <property type="match status" value="1"/>
</dbReference>
<dbReference type="AlphaFoldDB" id="A0AAW1IKF2"/>
<feature type="compositionally biased region" description="Polar residues" evidence="1">
    <location>
        <begin position="268"/>
        <end position="278"/>
    </location>
</feature>